<protein>
    <submittedName>
        <fullName evidence="1">Uncharacterized protein</fullName>
    </submittedName>
</protein>
<sequence length="78" mass="8975">MKYLIVRVVLASKYWLFINCPEETSSFHDTSKDLCECDDKNTERHSEGFGKIVNEGAREDFDEIVDEDVDKNGAVLMK</sequence>
<organism evidence="1 2">
    <name type="scientific">Phaseolus coccineus</name>
    <name type="common">Scarlet runner bean</name>
    <name type="synonym">Phaseolus multiflorus</name>
    <dbReference type="NCBI Taxonomy" id="3886"/>
    <lineage>
        <taxon>Eukaryota</taxon>
        <taxon>Viridiplantae</taxon>
        <taxon>Streptophyta</taxon>
        <taxon>Embryophyta</taxon>
        <taxon>Tracheophyta</taxon>
        <taxon>Spermatophyta</taxon>
        <taxon>Magnoliopsida</taxon>
        <taxon>eudicotyledons</taxon>
        <taxon>Gunneridae</taxon>
        <taxon>Pentapetalae</taxon>
        <taxon>rosids</taxon>
        <taxon>fabids</taxon>
        <taxon>Fabales</taxon>
        <taxon>Fabaceae</taxon>
        <taxon>Papilionoideae</taxon>
        <taxon>50 kb inversion clade</taxon>
        <taxon>NPAAA clade</taxon>
        <taxon>indigoferoid/millettioid clade</taxon>
        <taxon>Phaseoleae</taxon>
        <taxon>Phaseolus</taxon>
    </lineage>
</organism>
<reference evidence="1 2" key="1">
    <citation type="submission" date="2024-01" db="EMBL/GenBank/DDBJ databases">
        <title>The genomes of 5 underutilized Papilionoideae crops provide insights into root nodulation and disease resistanc.</title>
        <authorList>
            <person name="Jiang F."/>
        </authorList>
    </citation>
    <scope>NUCLEOTIDE SEQUENCE [LARGE SCALE GENOMIC DNA]</scope>
    <source>
        <strain evidence="1">JINMINGXINNONG_FW02</strain>
        <tissue evidence="1">Leaves</tissue>
    </source>
</reference>
<keyword evidence="2" id="KW-1185">Reference proteome</keyword>
<evidence type="ECO:0000313" key="2">
    <source>
        <dbReference type="Proteomes" id="UP001374584"/>
    </source>
</evidence>
<gene>
    <name evidence="1" type="ORF">VNO80_29905</name>
</gene>
<dbReference type="EMBL" id="JAYMYR010000011">
    <property type="protein sequence ID" value="KAK7333141.1"/>
    <property type="molecule type" value="Genomic_DNA"/>
</dbReference>
<accession>A0AAN9QFI1</accession>
<evidence type="ECO:0000313" key="1">
    <source>
        <dbReference type="EMBL" id="KAK7333141.1"/>
    </source>
</evidence>
<comment type="caution">
    <text evidence="1">The sequence shown here is derived from an EMBL/GenBank/DDBJ whole genome shotgun (WGS) entry which is preliminary data.</text>
</comment>
<proteinExistence type="predicted"/>
<name>A0AAN9QFI1_PHACN</name>
<dbReference type="AlphaFoldDB" id="A0AAN9QFI1"/>
<dbReference type="Proteomes" id="UP001374584">
    <property type="component" value="Unassembled WGS sequence"/>
</dbReference>